<gene>
    <name evidence="2" type="ORF">DY000_02023719</name>
</gene>
<dbReference type="Pfam" id="PF13456">
    <property type="entry name" value="RVT_3"/>
    <property type="match status" value="1"/>
</dbReference>
<dbReference type="InterPro" id="IPR036397">
    <property type="entry name" value="RNaseH_sf"/>
</dbReference>
<dbReference type="InterPro" id="IPR002156">
    <property type="entry name" value="RNaseH_domain"/>
</dbReference>
<dbReference type="PANTHER" id="PTHR47723:SF21">
    <property type="entry name" value="POLYNUCLEOTIDYL TRANSFERASE, RIBONUCLEASE H-LIKE SUPERFAMILY PROTEIN"/>
    <property type="match status" value="1"/>
</dbReference>
<protein>
    <recommendedName>
        <fullName evidence="1">RNase H type-1 domain-containing protein</fullName>
    </recommendedName>
</protein>
<dbReference type="InterPro" id="IPR044730">
    <property type="entry name" value="RNase_H-like_dom_plant"/>
</dbReference>
<sequence length="123" mass="13827">MGARRLLKLRNPIEAETKALRWAVMMMVRLNYTNVVSETDCKSLLPALQDKNSNPSILAYTQDIHNLLTKIGTHQVIFKCRQSNGVADMTAKEAISLNHEGPVLYSNMPSWIKFLVEVDKLAG</sequence>
<name>A0ABQ7EKM9_BRACR</name>
<dbReference type="Proteomes" id="UP000266723">
    <property type="component" value="Unassembled WGS sequence"/>
</dbReference>
<reference evidence="2 3" key="1">
    <citation type="journal article" date="2020" name="BMC Genomics">
        <title>Intraspecific diversification of the crop wild relative Brassica cretica Lam. using demographic model selection.</title>
        <authorList>
            <person name="Kioukis A."/>
            <person name="Michalopoulou V.A."/>
            <person name="Briers L."/>
            <person name="Pirintsos S."/>
            <person name="Studholme D.J."/>
            <person name="Pavlidis P."/>
            <person name="Sarris P.F."/>
        </authorList>
    </citation>
    <scope>NUCLEOTIDE SEQUENCE [LARGE SCALE GENOMIC DNA]</scope>
    <source>
        <strain evidence="3">cv. PFS-1207/04</strain>
    </source>
</reference>
<organism evidence="2 3">
    <name type="scientific">Brassica cretica</name>
    <name type="common">Mustard</name>
    <dbReference type="NCBI Taxonomy" id="69181"/>
    <lineage>
        <taxon>Eukaryota</taxon>
        <taxon>Viridiplantae</taxon>
        <taxon>Streptophyta</taxon>
        <taxon>Embryophyta</taxon>
        <taxon>Tracheophyta</taxon>
        <taxon>Spermatophyta</taxon>
        <taxon>Magnoliopsida</taxon>
        <taxon>eudicotyledons</taxon>
        <taxon>Gunneridae</taxon>
        <taxon>Pentapetalae</taxon>
        <taxon>rosids</taxon>
        <taxon>malvids</taxon>
        <taxon>Brassicales</taxon>
        <taxon>Brassicaceae</taxon>
        <taxon>Brassiceae</taxon>
        <taxon>Brassica</taxon>
    </lineage>
</organism>
<feature type="domain" description="RNase H type-1" evidence="1">
    <location>
        <begin position="3"/>
        <end position="94"/>
    </location>
</feature>
<dbReference type="InterPro" id="IPR012337">
    <property type="entry name" value="RNaseH-like_sf"/>
</dbReference>
<keyword evidence="3" id="KW-1185">Reference proteome</keyword>
<dbReference type="EMBL" id="QGKV02000299">
    <property type="protein sequence ID" value="KAF3597075.1"/>
    <property type="molecule type" value="Genomic_DNA"/>
</dbReference>
<evidence type="ECO:0000259" key="1">
    <source>
        <dbReference type="Pfam" id="PF13456"/>
    </source>
</evidence>
<dbReference type="SUPFAM" id="SSF53098">
    <property type="entry name" value="Ribonuclease H-like"/>
    <property type="match status" value="1"/>
</dbReference>
<proteinExistence type="predicted"/>
<dbReference type="PANTHER" id="PTHR47723">
    <property type="entry name" value="OS05G0353850 PROTEIN"/>
    <property type="match status" value="1"/>
</dbReference>
<accession>A0ABQ7EKM9</accession>
<evidence type="ECO:0000313" key="2">
    <source>
        <dbReference type="EMBL" id="KAF3597075.1"/>
    </source>
</evidence>
<evidence type="ECO:0000313" key="3">
    <source>
        <dbReference type="Proteomes" id="UP000266723"/>
    </source>
</evidence>
<dbReference type="Gene3D" id="3.30.420.10">
    <property type="entry name" value="Ribonuclease H-like superfamily/Ribonuclease H"/>
    <property type="match status" value="1"/>
</dbReference>
<comment type="caution">
    <text evidence="2">The sequence shown here is derived from an EMBL/GenBank/DDBJ whole genome shotgun (WGS) entry which is preliminary data.</text>
</comment>
<dbReference type="CDD" id="cd06222">
    <property type="entry name" value="RNase_H_like"/>
    <property type="match status" value="1"/>
</dbReference>
<dbReference type="InterPro" id="IPR053151">
    <property type="entry name" value="RNase_H-like"/>
</dbReference>